<dbReference type="RefSeq" id="WP_043056631.1">
    <property type="nucleotide sequence ID" value="NZ_LXEY01000003.1"/>
</dbReference>
<comment type="similarity">
    <text evidence="1">Belongs to the AHA1 family.</text>
</comment>
<evidence type="ECO:0000313" key="4">
    <source>
        <dbReference type="Proteomes" id="UP000078292"/>
    </source>
</evidence>
<dbReference type="InterPro" id="IPR023393">
    <property type="entry name" value="START-like_dom_sf"/>
</dbReference>
<dbReference type="STRING" id="1837282.A6F49_03070"/>
<evidence type="ECO:0000256" key="1">
    <source>
        <dbReference type="ARBA" id="ARBA00006817"/>
    </source>
</evidence>
<dbReference type="AlphaFoldDB" id="A0A1B7M3K0"/>
<accession>A0A1B7M3K0</accession>
<protein>
    <recommendedName>
        <fullName evidence="2">Activator of Hsp90 ATPase homologue 1/2-like C-terminal domain-containing protein</fullName>
    </recommendedName>
</protein>
<reference evidence="3 4" key="1">
    <citation type="submission" date="2016-04" db="EMBL/GenBank/DDBJ databases">
        <title>First whole genome shotgun sequence of the bacterium Enteractinococcus sp. strain UASWS1574.</title>
        <authorList>
            <person name="Crovadore J."/>
            <person name="Chablais R."/>
            <person name="Lefort F."/>
        </authorList>
    </citation>
    <scope>NUCLEOTIDE SEQUENCE [LARGE SCALE GENOMIC DNA]</scope>
    <source>
        <strain evidence="3 4">UASWS1574</strain>
    </source>
</reference>
<evidence type="ECO:0000313" key="3">
    <source>
        <dbReference type="EMBL" id="OAV63150.1"/>
    </source>
</evidence>
<dbReference type="Proteomes" id="UP000078292">
    <property type="component" value="Unassembled WGS sequence"/>
</dbReference>
<name>A0A1B7M3K0_9MICC</name>
<dbReference type="Pfam" id="PF08327">
    <property type="entry name" value="AHSA1"/>
    <property type="match status" value="1"/>
</dbReference>
<dbReference type="SUPFAM" id="SSF55961">
    <property type="entry name" value="Bet v1-like"/>
    <property type="match status" value="1"/>
</dbReference>
<dbReference type="InterPro" id="IPR013538">
    <property type="entry name" value="ASHA1/2-like_C"/>
</dbReference>
<organism evidence="3 4">
    <name type="scientific">Enteractinococcus helveticum</name>
    <dbReference type="NCBI Taxonomy" id="1837282"/>
    <lineage>
        <taxon>Bacteria</taxon>
        <taxon>Bacillati</taxon>
        <taxon>Actinomycetota</taxon>
        <taxon>Actinomycetes</taxon>
        <taxon>Micrococcales</taxon>
        <taxon>Micrococcaceae</taxon>
    </lineage>
</organism>
<sequence>MTHAELIHDTITATQLVNASVSHVWQAYADTAVRARWSVPAGDGLEYLSDEFVTGGRAIYRCGTPGVLEFEATVDYILVEPPQLIVYTETLRTDDRPLTTSLVTWEFDLASQGTRVVVTNQTTSFVGQDMLTGTRHGHRIALQQLAERFEL</sequence>
<proteinExistence type="inferred from homology"/>
<evidence type="ECO:0000259" key="2">
    <source>
        <dbReference type="Pfam" id="PF08327"/>
    </source>
</evidence>
<keyword evidence="4" id="KW-1185">Reference proteome</keyword>
<gene>
    <name evidence="3" type="ORF">A6F49_03070</name>
</gene>
<dbReference type="Gene3D" id="3.30.530.20">
    <property type="match status" value="1"/>
</dbReference>
<dbReference type="OrthoDB" id="9803476at2"/>
<feature type="domain" description="Activator of Hsp90 ATPase homologue 1/2-like C-terminal" evidence="2">
    <location>
        <begin position="18"/>
        <end position="150"/>
    </location>
</feature>
<dbReference type="EMBL" id="LXEY01000003">
    <property type="protein sequence ID" value="OAV63150.1"/>
    <property type="molecule type" value="Genomic_DNA"/>
</dbReference>
<comment type="caution">
    <text evidence="3">The sequence shown here is derived from an EMBL/GenBank/DDBJ whole genome shotgun (WGS) entry which is preliminary data.</text>
</comment>